<name>A0A146KEY2_9EUKA</name>
<accession>A0A146KEY2</accession>
<feature type="non-terminal residue" evidence="1">
    <location>
        <position position="1"/>
    </location>
</feature>
<gene>
    <name evidence="1" type="ORF">TPC1_13428</name>
</gene>
<organism evidence="1">
    <name type="scientific">Trepomonas sp. PC1</name>
    <dbReference type="NCBI Taxonomy" id="1076344"/>
    <lineage>
        <taxon>Eukaryota</taxon>
        <taxon>Metamonada</taxon>
        <taxon>Diplomonadida</taxon>
        <taxon>Hexamitidae</taxon>
        <taxon>Hexamitinae</taxon>
        <taxon>Trepomonas</taxon>
    </lineage>
</organism>
<evidence type="ECO:0000313" key="1">
    <source>
        <dbReference type="EMBL" id="JAP94056.1"/>
    </source>
</evidence>
<dbReference type="EMBL" id="GDID01002550">
    <property type="protein sequence ID" value="JAP94056.1"/>
    <property type="molecule type" value="Transcribed_RNA"/>
</dbReference>
<protein>
    <submittedName>
        <fullName evidence="1">Uncharacterized protein</fullName>
    </submittedName>
</protein>
<dbReference type="AlphaFoldDB" id="A0A146KEY2"/>
<proteinExistence type="predicted"/>
<sequence>LNTKIDDDCRQALQDRTNDMIQNPDFQNFRSCVCSDNLQVVPISLYDVVRRLSLFSVNKMTYLGEYFSMLLQISQNYQIVMGIQTQNNALLCQKFQDQIQLLFKEFSNRVIEQDLNLQIATYQKNILRFFKNTPNYQQQQQPTLQDVKNLEEMFQQIPNQHGRTAALAEFLNQFGTGIDDLIREGQIELDFTKLPAAEFWGLYEVCRKWAPGK</sequence>
<reference evidence="1" key="1">
    <citation type="submission" date="2015-07" db="EMBL/GenBank/DDBJ databases">
        <title>Adaptation to a free-living lifestyle via gene acquisitions in the diplomonad Trepomonas sp. PC1.</title>
        <authorList>
            <person name="Xu F."/>
            <person name="Jerlstrom-Hultqvist J."/>
            <person name="Kolisko M."/>
            <person name="Simpson A.G.B."/>
            <person name="Roger A.J."/>
            <person name="Svard S.G."/>
            <person name="Andersson J.O."/>
        </authorList>
    </citation>
    <scope>NUCLEOTIDE SEQUENCE</scope>
    <source>
        <strain evidence="1">PC1</strain>
    </source>
</reference>